<dbReference type="EMBL" id="JJOA01000012">
    <property type="protein sequence ID" value="KEA58939.1"/>
    <property type="molecule type" value="Genomic_DNA"/>
</dbReference>
<evidence type="ECO:0000313" key="1">
    <source>
        <dbReference type="EMBL" id="KEA58939.1"/>
    </source>
</evidence>
<accession>A0A071MDF2</accession>
<dbReference type="NCBIfam" id="TIGR01611">
    <property type="entry name" value="tail_tube"/>
    <property type="match status" value="1"/>
</dbReference>
<reference evidence="1" key="1">
    <citation type="submission" date="2014-04" db="EMBL/GenBank/DDBJ databases">
        <title>In planta biocontrol of soil-borne Fusarium wilt of banana through a plant endophytic bacterium, Burkholderia cenocepacia 869T2.</title>
        <authorList>
            <person name="Ho Y.-N."/>
            <person name="Chiang H.-M."/>
            <person name="Chao C.-P."/>
            <person name="Su C.-C."/>
            <person name="Hsu H.-F."/>
            <person name="Guo C.-T."/>
            <person name="Hsieh J.-L."/>
            <person name="Huang C.-C."/>
        </authorList>
    </citation>
    <scope>NUCLEOTIDE SEQUENCE [LARGE SCALE GENOMIC DNA]</scope>
    <source>
        <strain evidence="1">869T2</strain>
    </source>
</reference>
<dbReference type="InterPro" id="IPR006498">
    <property type="entry name" value="Tail_tube"/>
</dbReference>
<dbReference type="AlphaFoldDB" id="A0A071MDF2"/>
<gene>
    <name evidence="1" type="ORF">DT99_14140</name>
</gene>
<dbReference type="Pfam" id="PF04985">
    <property type="entry name" value="Phage_tube"/>
    <property type="match status" value="1"/>
</dbReference>
<proteinExistence type="predicted"/>
<sequence>MGMPRKLKGFNLFQNGENFVGQVVEVTLPKLTRKMEDYQGGGMSGPIKVDFGQEGIQLEWTCGGFMRSVLGQYAITKHDGVLLRFAGGYQSEDSTSVDAIEIVIRGRHSEIDPGTAKSKEDTAFKVTTVASYYKLSVNGQDVIEIDFVNMIEKVNGNDLFAALRNAIGL</sequence>
<protein>
    <submittedName>
        <fullName evidence="1">Major tail tube protein</fullName>
    </submittedName>
</protein>
<name>A0A071MDF2_9BURK</name>
<comment type="caution">
    <text evidence="1">The sequence shown here is derived from an EMBL/GenBank/DDBJ whole genome shotgun (WGS) entry which is preliminary data.</text>
</comment>
<organism evidence="1">
    <name type="scientific">Burkholderia cenocepacia</name>
    <dbReference type="NCBI Taxonomy" id="95486"/>
    <lineage>
        <taxon>Bacteria</taxon>
        <taxon>Pseudomonadati</taxon>
        <taxon>Pseudomonadota</taxon>
        <taxon>Betaproteobacteria</taxon>
        <taxon>Burkholderiales</taxon>
        <taxon>Burkholderiaceae</taxon>
        <taxon>Burkholderia</taxon>
        <taxon>Burkholderia cepacia complex</taxon>
    </lineage>
</organism>